<evidence type="ECO:0000313" key="2">
    <source>
        <dbReference type="Proteomes" id="UP001372338"/>
    </source>
</evidence>
<proteinExistence type="predicted"/>
<evidence type="ECO:0000313" key="1">
    <source>
        <dbReference type="EMBL" id="KAK7258289.1"/>
    </source>
</evidence>
<sequence>MQNWLAKISWTLLRTEPIYSKHDVIEVGGIEYTCYNVNVITSAVIGDGSCTIGRVANQPKGKGVAEESVQVEVSHVEAKSTIDAAVVSESDNEAMGGDNGAVLRMLGVMKLNETDVHVKIALGILISPFNHLQRLVEVSASLFWRTVCN</sequence>
<accession>A0AAN9EJH9</accession>
<protein>
    <submittedName>
        <fullName evidence="1">Uncharacterized protein</fullName>
    </submittedName>
</protein>
<dbReference type="EMBL" id="JAYWIO010000005">
    <property type="protein sequence ID" value="KAK7258289.1"/>
    <property type="molecule type" value="Genomic_DNA"/>
</dbReference>
<dbReference type="AlphaFoldDB" id="A0AAN9EJH9"/>
<reference evidence="1 2" key="1">
    <citation type="submission" date="2024-01" db="EMBL/GenBank/DDBJ databases">
        <title>The genomes of 5 underutilized Papilionoideae crops provide insights into root nodulation and disease resistanc.</title>
        <authorList>
            <person name="Yuan L."/>
        </authorList>
    </citation>
    <scope>NUCLEOTIDE SEQUENCE [LARGE SCALE GENOMIC DNA]</scope>
    <source>
        <strain evidence="1">ZHUSHIDOU_FW_LH</strain>
        <tissue evidence="1">Leaf</tissue>
    </source>
</reference>
<organism evidence="1 2">
    <name type="scientific">Crotalaria pallida</name>
    <name type="common">Smooth rattlebox</name>
    <name type="synonym">Crotalaria striata</name>
    <dbReference type="NCBI Taxonomy" id="3830"/>
    <lineage>
        <taxon>Eukaryota</taxon>
        <taxon>Viridiplantae</taxon>
        <taxon>Streptophyta</taxon>
        <taxon>Embryophyta</taxon>
        <taxon>Tracheophyta</taxon>
        <taxon>Spermatophyta</taxon>
        <taxon>Magnoliopsida</taxon>
        <taxon>eudicotyledons</taxon>
        <taxon>Gunneridae</taxon>
        <taxon>Pentapetalae</taxon>
        <taxon>rosids</taxon>
        <taxon>fabids</taxon>
        <taxon>Fabales</taxon>
        <taxon>Fabaceae</taxon>
        <taxon>Papilionoideae</taxon>
        <taxon>50 kb inversion clade</taxon>
        <taxon>genistoids sensu lato</taxon>
        <taxon>core genistoids</taxon>
        <taxon>Crotalarieae</taxon>
        <taxon>Crotalaria</taxon>
    </lineage>
</organism>
<keyword evidence="2" id="KW-1185">Reference proteome</keyword>
<comment type="caution">
    <text evidence="1">The sequence shown here is derived from an EMBL/GenBank/DDBJ whole genome shotgun (WGS) entry which is preliminary data.</text>
</comment>
<gene>
    <name evidence="1" type="ORF">RIF29_23862</name>
</gene>
<name>A0AAN9EJH9_CROPI</name>
<dbReference type="Proteomes" id="UP001372338">
    <property type="component" value="Unassembled WGS sequence"/>
</dbReference>